<proteinExistence type="predicted"/>
<gene>
    <name evidence="2" type="ORF">JOB18_027129</name>
</gene>
<evidence type="ECO:0000313" key="2">
    <source>
        <dbReference type="EMBL" id="KAG7475209.1"/>
    </source>
</evidence>
<protein>
    <submittedName>
        <fullName evidence="2">Uncharacterized protein</fullName>
    </submittedName>
</protein>
<feature type="compositionally biased region" description="Polar residues" evidence="1">
    <location>
        <begin position="44"/>
        <end position="55"/>
    </location>
</feature>
<evidence type="ECO:0000256" key="1">
    <source>
        <dbReference type="SAM" id="MobiDB-lite"/>
    </source>
</evidence>
<evidence type="ECO:0000313" key="3">
    <source>
        <dbReference type="Proteomes" id="UP000693946"/>
    </source>
</evidence>
<name>A0AAV6PU87_SOLSE</name>
<reference evidence="2 3" key="1">
    <citation type="journal article" date="2021" name="Sci. Rep.">
        <title>Chromosome anchoring in Senegalese sole (Solea senegalensis) reveals sex-associated markers and genome rearrangements in flatfish.</title>
        <authorList>
            <person name="Guerrero-Cozar I."/>
            <person name="Gomez-Garrido J."/>
            <person name="Berbel C."/>
            <person name="Martinez-Blanch J.F."/>
            <person name="Alioto T."/>
            <person name="Claros M.G."/>
            <person name="Gagnaire P.A."/>
            <person name="Manchado M."/>
        </authorList>
    </citation>
    <scope>NUCLEOTIDE SEQUENCE [LARGE SCALE GENOMIC DNA]</scope>
    <source>
        <strain evidence="2">Sse05_10M</strain>
    </source>
</reference>
<sequence length="106" mass="12443">MERKKRKGMEVWTDQRNVSGPVRGRIRDRRQTRKEEQPFIFMSTHRSGQTSPGKQSSERTHTFSLGEVSTHRSPPPAVSHCHRVDVRTDVWGTNLRWAEPEKQVHR</sequence>
<dbReference type="Proteomes" id="UP000693946">
    <property type="component" value="Linkage Group LG9"/>
</dbReference>
<dbReference type="EMBL" id="JAGKHQ010000021">
    <property type="protein sequence ID" value="KAG7475209.1"/>
    <property type="molecule type" value="Genomic_DNA"/>
</dbReference>
<organism evidence="2 3">
    <name type="scientific">Solea senegalensis</name>
    <name type="common">Senegalese sole</name>
    <dbReference type="NCBI Taxonomy" id="28829"/>
    <lineage>
        <taxon>Eukaryota</taxon>
        <taxon>Metazoa</taxon>
        <taxon>Chordata</taxon>
        <taxon>Craniata</taxon>
        <taxon>Vertebrata</taxon>
        <taxon>Euteleostomi</taxon>
        <taxon>Actinopterygii</taxon>
        <taxon>Neopterygii</taxon>
        <taxon>Teleostei</taxon>
        <taxon>Neoteleostei</taxon>
        <taxon>Acanthomorphata</taxon>
        <taxon>Carangaria</taxon>
        <taxon>Pleuronectiformes</taxon>
        <taxon>Pleuronectoidei</taxon>
        <taxon>Soleidae</taxon>
        <taxon>Solea</taxon>
    </lineage>
</organism>
<dbReference type="AlphaFoldDB" id="A0AAV6PU87"/>
<accession>A0AAV6PU87</accession>
<keyword evidence="3" id="KW-1185">Reference proteome</keyword>
<feature type="region of interest" description="Disordered" evidence="1">
    <location>
        <begin position="1"/>
        <end position="80"/>
    </location>
</feature>
<comment type="caution">
    <text evidence="2">The sequence shown here is derived from an EMBL/GenBank/DDBJ whole genome shotgun (WGS) entry which is preliminary data.</text>
</comment>